<sequence length="668" mass="75252">MSLSVPKVSPFGEEFGYVEQQLRLQTKAPVLKVKEMFDISLKPINVQFDNFCRAHVPSNVVDVFIPTNQIKQSKADVISHGFKVHPKEGFTFTTNDLEIDTNEKEFEVFHLKVALASIINYQDPKAPIGKVKYQTGTPTVANLELGYNTLRIGENKFVVFIPNQIKGCHLLRFTFEQGVSDADPDGHVCQQCGSPNATVYCLNCHKKLCDDCDHKLHESSDFMKQHKVLPLEEAIITVQKCPEHPDHNVEYYCPKCHLPICLECKVNGSHAHGDPAKHKLLPISQAYEDAMTILKKPSPYDAERERGINNGLDDCERRLQEITANQQAVEDEIMRIAMKAIEESRMQSSRVANQVNSTKCELLRKKQEYEDQKALVENYRVNAEPVPFLETVFRDSCLKRETEHNVDLPQPLSQKGNLIVYGRIEVSPPKAQKEAPKERALPQDSQSYSYVTEGTTSTVLEPKDPHWTRLSKMAARKRAKYENAGITLPFRPFDGSRIITDQMVAERLYLCLPFKGTPEPHILYSTELHSKNIHMMHKMIDEMGITAVIVKSGDQVFGGFAATKWTSDGVPRKDKSSTFLFQVTKDAFIPYGGRSEEPLYTVATPDTLSFGGADLVLAGQQFERCSSALENSFGLGFLYGSQKAKEFLAGQNKFAADIVEVWGFFTSE</sequence>
<dbReference type="Pfam" id="PF07534">
    <property type="entry name" value="TLD"/>
    <property type="match status" value="1"/>
</dbReference>
<dbReference type="SMART" id="SM00584">
    <property type="entry name" value="TLDc"/>
    <property type="match status" value="1"/>
</dbReference>
<reference evidence="5" key="1">
    <citation type="submission" date="2006-10" db="EMBL/GenBank/DDBJ databases">
        <authorList>
            <person name="Amadeo P."/>
            <person name="Zhao Q."/>
            <person name="Wortman J."/>
            <person name="Fraser-Liggett C."/>
            <person name="Carlton J."/>
        </authorList>
    </citation>
    <scope>NUCLEOTIDE SEQUENCE</scope>
    <source>
        <strain evidence="5">G3</strain>
    </source>
</reference>
<name>A2E054_TRIV3</name>
<proteinExistence type="predicted"/>
<evidence type="ECO:0000313" key="5">
    <source>
        <dbReference type="EMBL" id="EAY13973.1"/>
    </source>
</evidence>
<keyword evidence="1" id="KW-0863">Zinc-finger</keyword>
<dbReference type="PROSITE" id="PS50119">
    <property type="entry name" value="ZF_BBOX"/>
    <property type="match status" value="2"/>
</dbReference>
<dbReference type="PANTHER" id="PTHR25462:SF296">
    <property type="entry name" value="MEIOTIC P26, ISOFORM F"/>
    <property type="match status" value="1"/>
</dbReference>
<evidence type="ECO:0000313" key="6">
    <source>
        <dbReference type="Proteomes" id="UP000001542"/>
    </source>
</evidence>
<keyword evidence="1" id="KW-0479">Metal-binding</keyword>
<evidence type="ECO:0000259" key="4">
    <source>
        <dbReference type="PROSITE" id="PS51886"/>
    </source>
</evidence>
<reference evidence="5" key="2">
    <citation type="journal article" date="2007" name="Science">
        <title>Draft genome sequence of the sexually transmitted pathogen Trichomonas vaginalis.</title>
        <authorList>
            <person name="Carlton J.M."/>
            <person name="Hirt R.P."/>
            <person name="Silva J.C."/>
            <person name="Delcher A.L."/>
            <person name="Schatz M."/>
            <person name="Zhao Q."/>
            <person name="Wortman J.R."/>
            <person name="Bidwell S.L."/>
            <person name="Alsmark U.C.M."/>
            <person name="Besteiro S."/>
            <person name="Sicheritz-Ponten T."/>
            <person name="Noel C.J."/>
            <person name="Dacks J.B."/>
            <person name="Foster P.G."/>
            <person name="Simillion C."/>
            <person name="Van de Peer Y."/>
            <person name="Miranda-Saavedra D."/>
            <person name="Barton G.J."/>
            <person name="Westrop G.D."/>
            <person name="Mueller S."/>
            <person name="Dessi D."/>
            <person name="Fiori P.L."/>
            <person name="Ren Q."/>
            <person name="Paulsen I."/>
            <person name="Zhang H."/>
            <person name="Bastida-Corcuera F.D."/>
            <person name="Simoes-Barbosa A."/>
            <person name="Brown M.T."/>
            <person name="Hayes R.D."/>
            <person name="Mukherjee M."/>
            <person name="Okumura C.Y."/>
            <person name="Schneider R."/>
            <person name="Smith A.J."/>
            <person name="Vanacova S."/>
            <person name="Villalvazo M."/>
            <person name="Haas B.J."/>
            <person name="Pertea M."/>
            <person name="Feldblyum T.V."/>
            <person name="Utterback T.R."/>
            <person name="Shu C.L."/>
            <person name="Osoegawa K."/>
            <person name="de Jong P.J."/>
            <person name="Hrdy I."/>
            <person name="Horvathova L."/>
            <person name="Zubacova Z."/>
            <person name="Dolezal P."/>
            <person name="Malik S.B."/>
            <person name="Logsdon J.M. Jr."/>
            <person name="Henze K."/>
            <person name="Gupta A."/>
            <person name="Wang C.C."/>
            <person name="Dunne R.L."/>
            <person name="Upcroft J.A."/>
            <person name="Upcroft P."/>
            <person name="White O."/>
            <person name="Salzberg S.L."/>
            <person name="Tang P."/>
            <person name="Chiu C.-H."/>
            <person name="Lee Y.-S."/>
            <person name="Embley T.M."/>
            <person name="Coombs G.H."/>
            <person name="Mottram J.C."/>
            <person name="Tachezy J."/>
            <person name="Fraser-Liggett C.M."/>
            <person name="Johnson P.J."/>
        </authorList>
    </citation>
    <scope>NUCLEOTIDE SEQUENCE [LARGE SCALE GENOMIC DNA]</scope>
    <source>
        <strain evidence="5">G3</strain>
    </source>
</reference>
<protein>
    <submittedName>
        <fullName evidence="5">B-box zinc finger family protein</fullName>
    </submittedName>
</protein>
<dbReference type="RefSeq" id="XP_001326196.1">
    <property type="nucleotide sequence ID" value="XM_001326161.1"/>
</dbReference>
<dbReference type="InterPro" id="IPR006571">
    <property type="entry name" value="TLDc_dom"/>
</dbReference>
<dbReference type="KEGG" id="tva:4771960"/>
<dbReference type="CDD" id="cd19757">
    <property type="entry name" value="Bbox1"/>
    <property type="match status" value="1"/>
</dbReference>
<evidence type="ECO:0000259" key="3">
    <source>
        <dbReference type="PROSITE" id="PS50119"/>
    </source>
</evidence>
<dbReference type="Proteomes" id="UP000001542">
    <property type="component" value="Unassembled WGS sequence"/>
</dbReference>
<dbReference type="OrthoDB" id="5983325at2759"/>
<dbReference type="InterPro" id="IPR047153">
    <property type="entry name" value="TRIM45/56/19-like"/>
</dbReference>
<dbReference type="VEuPathDB" id="TrichDB:TVAGG3_0219210"/>
<dbReference type="Pfam" id="PF00643">
    <property type="entry name" value="zf-B_box"/>
    <property type="match status" value="2"/>
</dbReference>
<feature type="domain" description="TLDc" evidence="4">
    <location>
        <begin position="498"/>
        <end position="665"/>
    </location>
</feature>
<dbReference type="InParanoid" id="A2E054"/>
<dbReference type="CDD" id="cd19756">
    <property type="entry name" value="Bbox2"/>
    <property type="match status" value="1"/>
</dbReference>
<dbReference type="eggNOG" id="KOG2177">
    <property type="taxonomic scope" value="Eukaryota"/>
</dbReference>
<keyword evidence="6" id="KW-1185">Reference proteome</keyword>
<feature type="domain" description="B box-type" evidence="3">
    <location>
        <begin position="236"/>
        <end position="283"/>
    </location>
</feature>
<dbReference type="SMART" id="SM00336">
    <property type="entry name" value="BBOX"/>
    <property type="match status" value="2"/>
</dbReference>
<dbReference type="VEuPathDB" id="TrichDB:TVAG_491110"/>
<evidence type="ECO:0000256" key="2">
    <source>
        <dbReference type="SAM" id="MobiDB-lite"/>
    </source>
</evidence>
<dbReference type="PANTHER" id="PTHR25462">
    <property type="entry name" value="BONUS, ISOFORM C-RELATED"/>
    <property type="match status" value="1"/>
</dbReference>
<accession>A2E054</accession>
<feature type="region of interest" description="Disordered" evidence="2">
    <location>
        <begin position="429"/>
        <end position="448"/>
    </location>
</feature>
<gene>
    <name evidence="5" type="ORF">TVAG_491110</name>
</gene>
<dbReference type="PROSITE" id="PS51886">
    <property type="entry name" value="TLDC"/>
    <property type="match status" value="1"/>
</dbReference>
<dbReference type="STRING" id="5722.A2E054"/>
<dbReference type="EMBL" id="DS113277">
    <property type="protein sequence ID" value="EAY13973.1"/>
    <property type="molecule type" value="Genomic_DNA"/>
</dbReference>
<dbReference type="InterPro" id="IPR000315">
    <property type="entry name" value="Znf_B-box"/>
</dbReference>
<keyword evidence="1" id="KW-0862">Zinc</keyword>
<dbReference type="Gene3D" id="3.30.160.60">
    <property type="entry name" value="Classic Zinc Finger"/>
    <property type="match status" value="1"/>
</dbReference>
<evidence type="ECO:0000256" key="1">
    <source>
        <dbReference type="PROSITE-ProRule" id="PRU00024"/>
    </source>
</evidence>
<feature type="compositionally biased region" description="Basic and acidic residues" evidence="2">
    <location>
        <begin position="431"/>
        <end position="441"/>
    </location>
</feature>
<dbReference type="AlphaFoldDB" id="A2E054"/>
<organism evidence="5 6">
    <name type="scientific">Trichomonas vaginalis (strain ATCC PRA-98 / G3)</name>
    <dbReference type="NCBI Taxonomy" id="412133"/>
    <lineage>
        <taxon>Eukaryota</taxon>
        <taxon>Metamonada</taxon>
        <taxon>Parabasalia</taxon>
        <taxon>Trichomonadida</taxon>
        <taxon>Trichomonadidae</taxon>
        <taxon>Trichomonas</taxon>
    </lineage>
</organism>
<dbReference type="GO" id="GO:0008270">
    <property type="term" value="F:zinc ion binding"/>
    <property type="evidence" value="ECO:0007669"/>
    <property type="project" value="UniProtKB-KW"/>
</dbReference>
<dbReference type="SUPFAM" id="SSF57845">
    <property type="entry name" value="B-box zinc-binding domain"/>
    <property type="match status" value="1"/>
</dbReference>
<feature type="domain" description="B box-type" evidence="3">
    <location>
        <begin position="184"/>
        <end position="231"/>
    </location>
</feature>